<protein>
    <submittedName>
        <fullName evidence="1">Uncharacterized protein</fullName>
    </submittedName>
</protein>
<sequence>MPTVKHMDPTKKKAIERNLQSQHEPHACSTGCCEHHHLPPSHHKHLAFLNQRRRQESYNGPRSWVIEHGI</sequence>
<evidence type="ECO:0000313" key="2">
    <source>
        <dbReference type="Proteomes" id="UP000525652"/>
    </source>
</evidence>
<organism evidence="1 2">
    <name type="scientific">Puniceicoccus vermicola</name>
    <dbReference type="NCBI Taxonomy" id="388746"/>
    <lineage>
        <taxon>Bacteria</taxon>
        <taxon>Pseudomonadati</taxon>
        <taxon>Verrucomicrobiota</taxon>
        <taxon>Opitutia</taxon>
        <taxon>Puniceicoccales</taxon>
        <taxon>Puniceicoccaceae</taxon>
        <taxon>Puniceicoccus</taxon>
    </lineage>
</organism>
<evidence type="ECO:0000313" key="1">
    <source>
        <dbReference type="EMBL" id="MBC2604360.1"/>
    </source>
</evidence>
<keyword evidence="2" id="KW-1185">Reference proteome</keyword>
<dbReference type="Proteomes" id="UP000525652">
    <property type="component" value="Unassembled WGS sequence"/>
</dbReference>
<name>A0A7X1B2C7_9BACT</name>
<proteinExistence type="predicted"/>
<gene>
    <name evidence="1" type="ORF">H5P30_21480</name>
</gene>
<comment type="caution">
    <text evidence="1">The sequence shown here is derived from an EMBL/GenBank/DDBJ whole genome shotgun (WGS) entry which is preliminary data.</text>
</comment>
<dbReference type="EMBL" id="JACHVA010000143">
    <property type="protein sequence ID" value="MBC2604360.1"/>
    <property type="molecule type" value="Genomic_DNA"/>
</dbReference>
<accession>A0A7X1B2C7</accession>
<dbReference type="AlphaFoldDB" id="A0A7X1B2C7"/>
<dbReference type="RefSeq" id="WP_185694972.1">
    <property type="nucleotide sequence ID" value="NZ_JACHVA010000143.1"/>
</dbReference>
<reference evidence="1 2" key="1">
    <citation type="submission" date="2020-07" db="EMBL/GenBank/DDBJ databases">
        <authorList>
            <person name="Feng X."/>
        </authorList>
    </citation>
    <scope>NUCLEOTIDE SEQUENCE [LARGE SCALE GENOMIC DNA]</scope>
    <source>
        <strain evidence="1 2">JCM14086</strain>
    </source>
</reference>